<dbReference type="AlphaFoldDB" id="A0A834SX43"/>
<feature type="compositionally biased region" description="Polar residues" evidence="1">
    <location>
        <begin position="25"/>
        <end position="39"/>
    </location>
</feature>
<sequence>MTINNKPQAHAASQPHALSVIYKRTPSNAQKPSTKSSPLLKQLRKFQPQEGHGG</sequence>
<feature type="region of interest" description="Disordered" evidence="1">
    <location>
        <begin position="1"/>
        <end position="54"/>
    </location>
</feature>
<protein>
    <submittedName>
        <fullName evidence="2">Uncharacterized protein</fullName>
    </submittedName>
</protein>
<evidence type="ECO:0000256" key="1">
    <source>
        <dbReference type="SAM" id="MobiDB-lite"/>
    </source>
</evidence>
<accession>A0A834SX43</accession>
<proteinExistence type="predicted"/>
<dbReference type="EMBL" id="JAAIUW010000010">
    <property type="protein sequence ID" value="KAF7811689.1"/>
    <property type="molecule type" value="Genomic_DNA"/>
</dbReference>
<name>A0A834SX43_9FABA</name>
<evidence type="ECO:0000313" key="3">
    <source>
        <dbReference type="Proteomes" id="UP000634136"/>
    </source>
</evidence>
<keyword evidence="3" id="KW-1185">Reference proteome</keyword>
<reference evidence="2" key="1">
    <citation type="submission" date="2020-09" db="EMBL/GenBank/DDBJ databases">
        <title>Genome-Enabled Discovery of Anthraquinone Biosynthesis in Senna tora.</title>
        <authorList>
            <person name="Kang S.-H."/>
            <person name="Pandey R.P."/>
            <person name="Lee C.-M."/>
            <person name="Sim J.-S."/>
            <person name="Jeong J.-T."/>
            <person name="Choi B.-S."/>
            <person name="Jung M."/>
            <person name="Ginzburg D."/>
            <person name="Zhao K."/>
            <person name="Won S.Y."/>
            <person name="Oh T.-J."/>
            <person name="Yu Y."/>
            <person name="Kim N.-H."/>
            <person name="Lee O.R."/>
            <person name="Lee T.-H."/>
            <person name="Bashyal P."/>
            <person name="Kim T.-S."/>
            <person name="Lee W.-H."/>
            <person name="Kawkins C."/>
            <person name="Kim C.-K."/>
            <person name="Kim J.S."/>
            <person name="Ahn B.O."/>
            <person name="Rhee S.Y."/>
            <person name="Sohng J.K."/>
        </authorList>
    </citation>
    <scope>NUCLEOTIDE SEQUENCE</scope>
    <source>
        <tissue evidence="2">Leaf</tissue>
    </source>
</reference>
<evidence type="ECO:0000313" key="2">
    <source>
        <dbReference type="EMBL" id="KAF7811689.1"/>
    </source>
</evidence>
<comment type="caution">
    <text evidence="2">The sequence shown here is derived from an EMBL/GenBank/DDBJ whole genome shotgun (WGS) entry which is preliminary data.</text>
</comment>
<gene>
    <name evidence="2" type="ORF">G2W53_032665</name>
</gene>
<organism evidence="2 3">
    <name type="scientific">Senna tora</name>
    <dbReference type="NCBI Taxonomy" id="362788"/>
    <lineage>
        <taxon>Eukaryota</taxon>
        <taxon>Viridiplantae</taxon>
        <taxon>Streptophyta</taxon>
        <taxon>Embryophyta</taxon>
        <taxon>Tracheophyta</taxon>
        <taxon>Spermatophyta</taxon>
        <taxon>Magnoliopsida</taxon>
        <taxon>eudicotyledons</taxon>
        <taxon>Gunneridae</taxon>
        <taxon>Pentapetalae</taxon>
        <taxon>rosids</taxon>
        <taxon>fabids</taxon>
        <taxon>Fabales</taxon>
        <taxon>Fabaceae</taxon>
        <taxon>Caesalpinioideae</taxon>
        <taxon>Cassia clade</taxon>
        <taxon>Senna</taxon>
    </lineage>
</organism>
<dbReference type="Proteomes" id="UP000634136">
    <property type="component" value="Unassembled WGS sequence"/>
</dbReference>